<dbReference type="AlphaFoldDB" id="A0A7Z2W083"/>
<dbReference type="PROSITE" id="PS50011">
    <property type="entry name" value="PROTEIN_KINASE_DOM"/>
    <property type="match status" value="1"/>
</dbReference>
<accession>A0A7Z2W083</accession>
<evidence type="ECO:0000256" key="3">
    <source>
        <dbReference type="ARBA" id="ARBA00022777"/>
    </source>
</evidence>
<protein>
    <submittedName>
        <fullName evidence="6">Serine/threonine protein kinase</fullName>
    </submittedName>
</protein>
<dbReference type="InterPro" id="IPR000719">
    <property type="entry name" value="Prot_kinase_dom"/>
</dbReference>
<dbReference type="Gene3D" id="1.10.510.10">
    <property type="entry name" value="Transferase(Phosphotransferase) domain 1"/>
    <property type="match status" value="1"/>
</dbReference>
<keyword evidence="7" id="KW-1185">Reference proteome</keyword>
<keyword evidence="3 6" id="KW-0418">Kinase</keyword>
<dbReference type="RefSeq" id="WP_170204754.1">
    <property type="nucleotide sequence ID" value="NZ_CP051685.1"/>
</dbReference>
<proteinExistence type="predicted"/>
<evidence type="ECO:0000256" key="1">
    <source>
        <dbReference type="ARBA" id="ARBA00022679"/>
    </source>
</evidence>
<evidence type="ECO:0000256" key="2">
    <source>
        <dbReference type="ARBA" id="ARBA00022741"/>
    </source>
</evidence>
<reference evidence="6 7" key="1">
    <citation type="submission" date="2020-04" db="EMBL/GenBank/DDBJ databases">
        <title>Genome sequencing of novel species.</title>
        <authorList>
            <person name="Heo J."/>
            <person name="Kim S.-J."/>
            <person name="Kim J.-S."/>
            <person name="Hong S.-B."/>
            <person name="Kwon S.-W."/>
        </authorList>
    </citation>
    <scope>NUCLEOTIDE SEQUENCE [LARGE SCALE GENOMIC DNA]</scope>
    <source>
        <strain evidence="6 7">GN2-R2</strain>
    </source>
</reference>
<dbReference type="KEGG" id="mfy:HH212_23830"/>
<evidence type="ECO:0000313" key="6">
    <source>
        <dbReference type="EMBL" id="QJE02672.1"/>
    </source>
</evidence>
<keyword evidence="6" id="KW-0723">Serine/threonine-protein kinase</keyword>
<dbReference type="Pfam" id="PF00069">
    <property type="entry name" value="Pkinase"/>
    <property type="match status" value="1"/>
</dbReference>
<organism evidence="6 7">
    <name type="scientific">Massilia forsythiae</name>
    <dbReference type="NCBI Taxonomy" id="2728020"/>
    <lineage>
        <taxon>Bacteria</taxon>
        <taxon>Pseudomonadati</taxon>
        <taxon>Pseudomonadota</taxon>
        <taxon>Betaproteobacteria</taxon>
        <taxon>Burkholderiales</taxon>
        <taxon>Oxalobacteraceae</taxon>
        <taxon>Telluria group</taxon>
        <taxon>Massilia</taxon>
    </lineage>
</organism>
<dbReference type="InterPro" id="IPR011009">
    <property type="entry name" value="Kinase-like_dom_sf"/>
</dbReference>
<evidence type="ECO:0000313" key="7">
    <source>
        <dbReference type="Proteomes" id="UP000502415"/>
    </source>
</evidence>
<evidence type="ECO:0000256" key="4">
    <source>
        <dbReference type="ARBA" id="ARBA00022840"/>
    </source>
</evidence>
<dbReference type="GO" id="GO:0004674">
    <property type="term" value="F:protein serine/threonine kinase activity"/>
    <property type="evidence" value="ECO:0007669"/>
    <property type="project" value="UniProtKB-KW"/>
</dbReference>
<name>A0A7Z2W083_9BURK</name>
<dbReference type="SMART" id="SM00220">
    <property type="entry name" value="S_TKc"/>
    <property type="match status" value="1"/>
</dbReference>
<evidence type="ECO:0000259" key="5">
    <source>
        <dbReference type="PROSITE" id="PS50011"/>
    </source>
</evidence>
<keyword evidence="1" id="KW-0808">Transferase</keyword>
<gene>
    <name evidence="6" type="ORF">HH212_23830</name>
</gene>
<keyword evidence="4" id="KW-0067">ATP-binding</keyword>
<dbReference type="Proteomes" id="UP000502415">
    <property type="component" value="Chromosome"/>
</dbReference>
<keyword evidence="2" id="KW-0547">Nucleotide-binding</keyword>
<dbReference type="GO" id="GO:0005524">
    <property type="term" value="F:ATP binding"/>
    <property type="evidence" value="ECO:0007669"/>
    <property type="project" value="UniProtKB-KW"/>
</dbReference>
<sequence>MYAAGDIIALTGGAWRLRAPMAASSYGVLWRAEPCLGGAPAALKLVNLAQMALALPPQRACWTRDAAAEIGFLRALQPWDRRHIVRLLDSGVHLDQPAMALELLDGDLARHLECLRLRGERVSFAQALAWTAQVNAALAKVHQYGWRYLDLKPANLLVDKGGGNGGAALKLADFGTNRPLADARAHAYAGTASWQAPEQFFEHEDGGYRTDARTDYFALGALLYHLATGVQLRFGGACAGARRVHGSAAAAWLRERHGGAVPPPLAPDEAALFLRHALPHGAGCGEAALALLRALLAAHPDGRPRHALEISRLIERVRLGAGDAVQPLRSAA</sequence>
<dbReference type="EMBL" id="CP051685">
    <property type="protein sequence ID" value="QJE02672.1"/>
    <property type="molecule type" value="Genomic_DNA"/>
</dbReference>
<feature type="domain" description="Protein kinase" evidence="5">
    <location>
        <begin position="15"/>
        <end position="319"/>
    </location>
</feature>
<dbReference type="PANTHER" id="PTHR43289">
    <property type="entry name" value="MITOGEN-ACTIVATED PROTEIN KINASE KINASE KINASE 20-RELATED"/>
    <property type="match status" value="1"/>
</dbReference>
<dbReference type="SUPFAM" id="SSF56112">
    <property type="entry name" value="Protein kinase-like (PK-like)"/>
    <property type="match status" value="1"/>
</dbReference>
<dbReference type="PANTHER" id="PTHR43289:SF6">
    <property type="entry name" value="SERINE_THREONINE-PROTEIN KINASE NEKL-3"/>
    <property type="match status" value="1"/>
</dbReference>